<protein>
    <submittedName>
        <fullName evidence="1">Uncharacterized protein</fullName>
    </submittedName>
</protein>
<comment type="caution">
    <text evidence="1">The sequence shown here is derived from an EMBL/GenBank/DDBJ whole genome shotgun (WGS) entry which is preliminary data.</text>
</comment>
<organism evidence="1 2">
    <name type="scientific">Trichothecium roseum</name>
    <dbReference type="NCBI Taxonomy" id="47278"/>
    <lineage>
        <taxon>Eukaryota</taxon>
        <taxon>Fungi</taxon>
        <taxon>Dikarya</taxon>
        <taxon>Ascomycota</taxon>
        <taxon>Pezizomycotina</taxon>
        <taxon>Sordariomycetes</taxon>
        <taxon>Hypocreomycetidae</taxon>
        <taxon>Hypocreales</taxon>
        <taxon>Hypocreales incertae sedis</taxon>
        <taxon>Trichothecium</taxon>
    </lineage>
</organism>
<evidence type="ECO:0000313" key="1">
    <source>
        <dbReference type="EMBL" id="KAI9899964.1"/>
    </source>
</evidence>
<gene>
    <name evidence="1" type="ORF">N3K66_004226</name>
</gene>
<name>A0ACC0V0M6_9HYPO</name>
<dbReference type="EMBL" id="CM047943">
    <property type="protein sequence ID" value="KAI9899964.1"/>
    <property type="molecule type" value="Genomic_DNA"/>
</dbReference>
<reference evidence="1" key="1">
    <citation type="submission" date="2022-10" db="EMBL/GenBank/DDBJ databases">
        <title>Complete Genome of Trichothecium roseum strain YXFP-22015, a Plant Pathogen Isolated from Citrus.</title>
        <authorList>
            <person name="Wang Y."/>
            <person name="Zhu L."/>
        </authorList>
    </citation>
    <scope>NUCLEOTIDE SEQUENCE</scope>
    <source>
        <strain evidence="1">YXFP-22015</strain>
    </source>
</reference>
<accession>A0ACC0V0M6</accession>
<keyword evidence="2" id="KW-1185">Reference proteome</keyword>
<sequence length="515" mass="58102">MDPKRHENHFPPRGRSFLGHVNRPHSSSASSRSRRKRVGNLDGSQVSLPYSNTVEDWRSIPGDAGNVDQYEPSPGFDSDPPDNLNTHTTWLPVPFLDTDSCEVSIDEVPEQLEWDDLDHTDVTLSYPLLDPQSVGVPSDVNSFDFSRSRNQVPSDTPPTNVFSSSTGPTSRAWSGPPDSWSVTTPYHIDYPSATRPEEPTFPADDYRAIPQADLPGRTFDLEGISQPAPLPVFPRDLHDADFRANVPRGLLFQEGTTAIERQFLAGWSIPPFQHPFQQTDYISQPINVCWDQHLLNQPQQEVEVQGPSSGSGTFSDDLLLLFKVKTRTRADPMGTIPCFMCRQKFTKHGQSVRHMEQCHILHKVWICADCDRNKDRHQLLRPDLFGCGFNRRDNFISHLGTSHEVAGAERKNELAAEAEAFRCPLPDRLYCSVPGCTVKYEHGANVLHKLLKHVTRDHAAVLETNVWRDALLPYLRARHIVVQESTGLRPATYEDVPPGELPIIHHTQQIPLEYR</sequence>
<evidence type="ECO:0000313" key="2">
    <source>
        <dbReference type="Proteomes" id="UP001163324"/>
    </source>
</evidence>
<dbReference type="Proteomes" id="UP001163324">
    <property type="component" value="Chromosome 4"/>
</dbReference>
<proteinExistence type="predicted"/>